<dbReference type="PROSITE" id="PS00061">
    <property type="entry name" value="ADH_SHORT"/>
    <property type="match status" value="1"/>
</dbReference>
<comment type="similarity">
    <text evidence="1">Belongs to the short-chain dehydrogenases/reductases (SDR) family.</text>
</comment>
<dbReference type="Proteomes" id="UP000738349">
    <property type="component" value="Unassembled WGS sequence"/>
</dbReference>
<protein>
    <submittedName>
        <fullName evidence="4">Short-chain dehydrogenase</fullName>
    </submittedName>
</protein>
<keyword evidence="5" id="KW-1185">Reference proteome</keyword>
<dbReference type="InterPro" id="IPR002347">
    <property type="entry name" value="SDR_fam"/>
</dbReference>
<evidence type="ECO:0000313" key="5">
    <source>
        <dbReference type="Proteomes" id="UP000738349"/>
    </source>
</evidence>
<evidence type="ECO:0000313" key="4">
    <source>
        <dbReference type="EMBL" id="KAH7121581.1"/>
    </source>
</evidence>
<dbReference type="PRINTS" id="PR00081">
    <property type="entry name" value="GDHRDH"/>
</dbReference>
<keyword evidence="3" id="KW-0560">Oxidoreductase</keyword>
<dbReference type="EMBL" id="JAGMUV010000024">
    <property type="protein sequence ID" value="KAH7121581.1"/>
    <property type="molecule type" value="Genomic_DNA"/>
</dbReference>
<comment type="caution">
    <text evidence="4">The sequence shown here is derived from an EMBL/GenBank/DDBJ whole genome shotgun (WGS) entry which is preliminary data.</text>
</comment>
<dbReference type="Gene3D" id="3.40.50.720">
    <property type="entry name" value="NAD(P)-binding Rossmann-like Domain"/>
    <property type="match status" value="1"/>
</dbReference>
<evidence type="ECO:0000256" key="1">
    <source>
        <dbReference type="ARBA" id="ARBA00006484"/>
    </source>
</evidence>
<dbReference type="InterPro" id="IPR051468">
    <property type="entry name" value="Fungal_SecMetab_SDRs"/>
</dbReference>
<dbReference type="InterPro" id="IPR020904">
    <property type="entry name" value="Sc_DH/Rdtase_CS"/>
</dbReference>
<dbReference type="GO" id="GO:0005737">
    <property type="term" value="C:cytoplasm"/>
    <property type="evidence" value="ECO:0007669"/>
    <property type="project" value="TreeGrafter"/>
</dbReference>
<name>A0A9P9DLV8_9HYPO</name>
<dbReference type="OrthoDB" id="5296at2759"/>
<sequence length="246" mass="26224">MPSYLVTGASRGLGLGFVTELLKDPSNIVVATARDTAGSSGLHELKANHRDDRLLLIDLDVSKQDSIRAAAEQTARLLPGGLDHLISNAGVAMTGVTADLEALSTEIIVTVMAPILLMKEFLPLIRDGDCKRILVVSSVLGSIHNAPFTPNLMNGYSIAKAALNMLARKWSPLLKTEGITIAIIHPGWIPATEIGDEISAWVAKYAPDLERFTIEESAAGCVKVLNGLTIDNSGEFFSHDGAIVPF</sequence>
<evidence type="ECO:0000256" key="2">
    <source>
        <dbReference type="ARBA" id="ARBA00022857"/>
    </source>
</evidence>
<proteinExistence type="inferred from homology"/>
<keyword evidence="2" id="KW-0521">NADP</keyword>
<dbReference type="PANTHER" id="PTHR43544">
    <property type="entry name" value="SHORT-CHAIN DEHYDROGENASE/REDUCTASE"/>
    <property type="match status" value="1"/>
</dbReference>
<dbReference type="PANTHER" id="PTHR43544:SF7">
    <property type="entry name" value="NADB-LER2"/>
    <property type="match status" value="1"/>
</dbReference>
<organism evidence="4 5">
    <name type="scientific">Dactylonectria macrodidyma</name>
    <dbReference type="NCBI Taxonomy" id="307937"/>
    <lineage>
        <taxon>Eukaryota</taxon>
        <taxon>Fungi</taxon>
        <taxon>Dikarya</taxon>
        <taxon>Ascomycota</taxon>
        <taxon>Pezizomycotina</taxon>
        <taxon>Sordariomycetes</taxon>
        <taxon>Hypocreomycetidae</taxon>
        <taxon>Hypocreales</taxon>
        <taxon>Nectriaceae</taxon>
        <taxon>Dactylonectria</taxon>
    </lineage>
</organism>
<dbReference type="Pfam" id="PF00106">
    <property type="entry name" value="adh_short"/>
    <property type="match status" value="1"/>
</dbReference>
<dbReference type="SUPFAM" id="SSF51735">
    <property type="entry name" value="NAD(P)-binding Rossmann-fold domains"/>
    <property type="match status" value="1"/>
</dbReference>
<gene>
    <name evidence="4" type="ORF">EDB81DRAFT_891148</name>
</gene>
<reference evidence="4" key="1">
    <citation type="journal article" date="2021" name="Nat. Commun.">
        <title>Genetic determinants of endophytism in the Arabidopsis root mycobiome.</title>
        <authorList>
            <person name="Mesny F."/>
            <person name="Miyauchi S."/>
            <person name="Thiergart T."/>
            <person name="Pickel B."/>
            <person name="Atanasova L."/>
            <person name="Karlsson M."/>
            <person name="Huettel B."/>
            <person name="Barry K.W."/>
            <person name="Haridas S."/>
            <person name="Chen C."/>
            <person name="Bauer D."/>
            <person name="Andreopoulos W."/>
            <person name="Pangilinan J."/>
            <person name="LaButti K."/>
            <person name="Riley R."/>
            <person name="Lipzen A."/>
            <person name="Clum A."/>
            <person name="Drula E."/>
            <person name="Henrissat B."/>
            <person name="Kohler A."/>
            <person name="Grigoriev I.V."/>
            <person name="Martin F.M."/>
            <person name="Hacquard S."/>
        </authorList>
    </citation>
    <scope>NUCLEOTIDE SEQUENCE</scope>
    <source>
        <strain evidence="4">MPI-CAGE-AT-0147</strain>
    </source>
</reference>
<accession>A0A9P9DLV8</accession>
<dbReference type="AlphaFoldDB" id="A0A9P9DLV8"/>
<evidence type="ECO:0000256" key="3">
    <source>
        <dbReference type="ARBA" id="ARBA00023002"/>
    </source>
</evidence>
<dbReference type="InterPro" id="IPR036291">
    <property type="entry name" value="NAD(P)-bd_dom_sf"/>
</dbReference>
<dbReference type="GO" id="GO:0016491">
    <property type="term" value="F:oxidoreductase activity"/>
    <property type="evidence" value="ECO:0007669"/>
    <property type="project" value="UniProtKB-KW"/>
</dbReference>